<reference evidence="8" key="1">
    <citation type="submission" date="2020-10" db="EMBL/GenBank/DDBJ databases">
        <title>Taxonomic study of unclassified bacteria belonging to the class Ktedonobacteria.</title>
        <authorList>
            <person name="Yabe S."/>
            <person name="Wang C.M."/>
            <person name="Zheng Y."/>
            <person name="Sakai Y."/>
            <person name="Cavaletti L."/>
            <person name="Monciardini P."/>
            <person name="Donadio S."/>
        </authorList>
    </citation>
    <scope>NUCLEOTIDE SEQUENCE</scope>
    <source>
        <strain evidence="8">ID150040</strain>
    </source>
</reference>
<gene>
    <name evidence="8" type="ORF">KSF_091800</name>
</gene>
<evidence type="ECO:0000256" key="2">
    <source>
        <dbReference type="ARBA" id="ARBA00022723"/>
    </source>
</evidence>
<organism evidence="8 9">
    <name type="scientific">Reticulibacter mediterranei</name>
    <dbReference type="NCBI Taxonomy" id="2778369"/>
    <lineage>
        <taxon>Bacteria</taxon>
        <taxon>Bacillati</taxon>
        <taxon>Chloroflexota</taxon>
        <taxon>Ktedonobacteria</taxon>
        <taxon>Ktedonobacterales</taxon>
        <taxon>Reticulibacteraceae</taxon>
        <taxon>Reticulibacter</taxon>
    </lineage>
</organism>
<evidence type="ECO:0000313" key="8">
    <source>
        <dbReference type="EMBL" id="GHO99132.1"/>
    </source>
</evidence>
<comment type="caution">
    <text evidence="8">The sequence shown here is derived from an EMBL/GenBank/DDBJ whole genome shotgun (WGS) entry which is preliminary data.</text>
</comment>
<feature type="domain" description="Rieske" evidence="7">
    <location>
        <begin position="84"/>
        <end position="174"/>
    </location>
</feature>
<evidence type="ECO:0000256" key="3">
    <source>
        <dbReference type="ARBA" id="ARBA00023004"/>
    </source>
</evidence>
<dbReference type="InterPro" id="IPR036922">
    <property type="entry name" value="Rieske_2Fe-2S_sf"/>
</dbReference>
<keyword evidence="6" id="KW-0812">Transmembrane</keyword>
<sequence length="181" mass="20187">MTTTDNHAHRLGSSLARRYKRLTRWQAEFPYHWDADDQVSRRELLRFAVMASGTLFAATAGIAILSYIKPLRTVQRQAIIQTTGVPVGQAHYFQFPTAEDPAILLHLTDGRFVAYSGRCTHLSCAVYYDQPSNKLLCPCHEGVFDPRTGSPIAGPPQRSLPRINLQADGTMLYAVEEVPGE</sequence>
<evidence type="ECO:0000256" key="4">
    <source>
        <dbReference type="ARBA" id="ARBA00023014"/>
    </source>
</evidence>
<dbReference type="GO" id="GO:0004497">
    <property type="term" value="F:monooxygenase activity"/>
    <property type="evidence" value="ECO:0007669"/>
    <property type="project" value="UniProtKB-ARBA"/>
</dbReference>
<dbReference type="InterPro" id="IPR017941">
    <property type="entry name" value="Rieske_2Fe-2S"/>
</dbReference>
<dbReference type="InterPro" id="IPR014349">
    <property type="entry name" value="Rieske_Fe-S_prot"/>
</dbReference>
<dbReference type="GO" id="GO:0046872">
    <property type="term" value="F:metal ion binding"/>
    <property type="evidence" value="ECO:0007669"/>
    <property type="project" value="UniProtKB-KW"/>
</dbReference>
<evidence type="ECO:0000259" key="7">
    <source>
        <dbReference type="PROSITE" id="PS51296"/>
    </source>
</evidence>
<dbReference type="SUPFAM" id="SSF50022">
    <property type="entry name" value="ISP domain"/>
    <property type="match status" value="1"/>
</dbReference>
<dbReference type="Pfam" id="PF00355">
    <property type="entry name" value="Rieske"/>
    <property type="match status" value="1"/>
</dbReference>
<dbReference type="Proteomes" id="UP000597444">
    <property type="component" value="Unassembled WGS sequence"/>
</dbReference>
<keyword evidence="6" id="KW-1133">Transmembrane helix</keyword>
<keyword evidence="9" id="KW-1185">Reference proteome</keyword>
<dbReference type="PROSITE" id="PS51296">
    <property type="entry name" value="RIESKE"/>
    <property type="match status" value="1"/>
</dbReference>
<keyword evidence="3" id="KW-0408">Iron</keyword>
<feature type="transmembrane region" description="Helical" evidence="6">
    <location>
        <begin position="47"/>
        <end position="68"/>
    </location>
</feature>
<dbReference type="RefSeq" id="WP_220209787.1">
    <property type="nucleotide sequence ID" value="NZ_BNJK01000002.1"/>
</dbReference>
<evidence type="ECO:0000256" key="1">
    <source>
        <dbReference type="ARBA" id="ARBA00022714"/>
    </source>
</evidence>
<dbReference type="EMBL" id="BNJK01000002">
    <property type="protein sequence ID" value="GHO99132.1"/>
    <property type="molecule type" value="Genomic_DNA"/>
</dbReference>
<dbReference type="GO" id="GO:0051537">
    <property type="term" value="F:2 iron, 2 sulfur cluster binding"/>
    <property type="evidence" value="ECO:0007669"/>
    <property type="project" value="UniProtKB-KW"/>
</dbReference>
<keyword evidence="2" id="KW-0479">Metal-binding</keyword>
<evidence type="ECO:0000313" key="9">
    <source>
        <dbReference type="Proteomes" id="UP000597444"/>
    </source>
</evidence>
<accession>A0A8J3IYK6</accession>
<evidence type="ECO:0000256" key="5">
    <source>
        <dbReference type="ARBA" id="ARBA00023157"/>
    </source>
</evidence>
<evidence type="ECO:0000256" key="6">
    <source>
        <dbReference type="SAM" id="Phobius"/>
    </source>
</evidence>
<name>A0A8J3IYK6_9CHLR</name>
<keyword evidence="1" id="KW-0001">2Fe-2S</keyword>
<protein>
    <recommendedName>
        <fullName evidence="7">Rieske domain-containing protein</fullName>
    </recommendedName>
</protein>
<dbReference type="GO" id="GO:0016705">
    <property type="term" value="F:oxidoreductase activity, acting on paired donors, with incorporation or reduction of molecular oxygen"/>
    <property type="evidence" value="ECO:0007669"/>
    <property type="project" value="UniProtKB-ARBA"/>
</dbReference>
<keyword evidence="5" id="KW-1015">Disulfide bond</keyword>
<dbReference type="Gene3D" id="2.102.10.10">
    <property type="entry name" value="Rieske [2Fe-2S] iron-sulphur domain"/>
    <property type="match status" value="1"/>
</dbReference>
<dbReference type="AlphaFoldDB" id="A0A8J3IYK6"/>
<proteinExistence type="predicted"/>
<keyword evidence="4" id="KW-0411">Iron-sulfur</keyword>
<keyword evidence="6" id="KW-0472">Membrane</keyword>
<dbReference type="PANTHER" id="PTHR10134">
    <property type="entry name" value="CYTOCHROME B-C1 COMPLEX SUBUNIT RIESKE, MITOCHONDRIAL"/>
    <property type="match status" value="1"/>
</dbReference>